<proteinExistence type="predicted"/>
<accession>A0A381PQ32</accession>
<evidence type="ECO:0000313" key="1">
    <source>
        <dbReference type="EMBL" id="SUZ68207.1"/>
    </source>
</evidence>
<dbReference type="EMBL" id="UINC01001033">
    <property type="protein sequence ID" value="SUZ68207.1"/>
    <property type="molecule type" value="Genomic_DNA"/>
</dbReference>
<sequence>MVFRKYGTSFQSVELNFDSKALNEVGFRRNHQRSIGVDVFRSEYELVETREIAAEAQGDVQDQTEQQLLDKLERAVDALSSDLEKGEVLVIENEQGRDYPKTKQQTSNVILDGENRLHFFYTVAPALRIARYRFAHQ</sequence>
<name>A0A381PQ32_9ZZZZ</name>
<gene>
    <name evidence="1" type="ORF">METZ01_LOCUS21061</name>
</gene>
<protein>
    <submittedName>
        <fullName evidence="1">Uncharacterized protein</fullName>
    </submittedName>
</protein>
<organism evidence="1">
    <name type="scientific">marine metagenome</name>
    <dbReference type="NCBI Taxonomy" id="408172"/>
    <lineage>
        <taxon>unclassified sequences</taxon>
        <taxon>metagenomes</taxon>
        <taxon>ecological metagenomes</taxon>
    </lineage>
</organism>
<dbReference type="AlphaFoldDB" id="A0A381PQ32"/>
<reference evidence="1" key="1">
    <citation type="submission" date="2018-05" db="EMBL/GenBank/DDBJ databases">
        <authorList>
            <person name="Lanie J.A."/>
            <person name="Ng W.-L."/>
            <person name="Kazmierczak K.M."/>
            <person name="Andrzejewski T.M."/>
            <person name="Davidsen T.M."/>
            <person name="Wayne K.J."/>
            <person name="Tettelin H."/>
            <person name="Glass J.I."/>
            <person name="Rusch D."/>
            <person name="Podicherti R."/>
            <person name="Tsui H.-C.T."/>
            <person name="Winkler M.E."/>
        </authorList>
    </citation>
    <scope>NUCLEOTIDE SEQUENCE</scope>
</reference>